<dbReference type="GeneID" id="54347645"/>
<dbReference type="EMBL" id="ML978967">
    <property type="protein sequence ID" value="KAF1929004.1"/>
    <property type="molecule type" value="Genomic_DNA"/>
</dbReference>
<evidence type="ECO:0000256" key="1">
    <source>
        <dbReference type="SAM" id="MobiDB-lite"/>
    </source>
</evidence>
<feature type="region of interest" description="Disordered" evidence="1">
    <location>
        <begin position="84"/>
        <end position="128"/>
    </location>
</feature>
<protein>
    <submittedName>
        <fullName evidence="2">Uncharacterized protein</fullName>
    </submittedName>
</protein>
<gene>
    <name evidence="2" type="ORF">M421DRAFT_390902</name>
</gene>
<dbReference type="AlphaFoldDB" id="A0A6A5RPN3"/>
<evidence type="ECO:0000313" key="3">
    <source>
        <dbReference type="Proteomes" id="UP000800082"/>
    </source>
</evidence>
<accession>A0A6A5RPN3</accession>
<proteinExistence type="predicted"/>
<evidence type="ECO:0000313" key="2">
    <source>
        <dbReference type="EMBL" id="KAF1929004.1"/>
    </source>
</evidence>
<keyword evidence="3" id="KW-1185">Reference proteome</keyword>
<name>A0A6A5RPN3_9PLEO</name>
<organism evidence="2 3">
    <name type="scientific">Didymella exigua CBS 183.55</name>
    <dbReference type="NCBI Taxonomy" id="1150837"/>
    <lineage>
        <taxon>Eukaryota</taxon>
        <taxon>Fungi</taxon>
        <taxon>Dikarya</taxon>
        <taxon>Ascomycota</taxon>
        <taxon>Pezizomycotina</taxon>
        <taxon>Dothideomycetes</taxon>
        <taxon>Pleosporomycetidae</taxon>
        <taxon>Pleosporales</taxon>
        <taxon>Pleosporineae</taxon>
        <taxon>Didymellaceae</taxon>
        <taxon>Didymella</taxon>
    </lineage>
</organism>
<reference evidence="2" key="1">
    <citation type="journal article" date="2020" name="Stud. Mycol.">
        <title>101 Dothideomycetes genomes: a test case for predicting lifestyles and emergence of pathogens.</title>
        <authorList>
            <person name="Haridas S."/>
            <person name="Albert R."/>
            <person name="Binder M."/>
            <person name="Bloem J."/>
            <person name="Labutti K."/>
            <person name="Salamov A."/>
            <person name="Andreopoulos B."/>
            <person name="Baker S."/>
            <person name="Barry K."/>
            <person name="Bills G."/>
            <person name="Bluhm B."/>
            <person name="Cannon C."/>
            <person name="Castanera R."/>
            <person name="Culley D."/>
            <person name="Daum C."/>
            <person name="Ezra D."/>
            <person name="Gonzalez J."/>
            <person name="Henrissat B."/>
            <person name="Kuo A."/>
            <person name="Liang C."/>
            <person name="Lipzen A."/>
            <person name="Lutzoni F."/>
            <person name="Magnuson J."/>
            <person name="Mondo S."/>
            <person name="Nolan M."/>
            <person name="Ohm R."/>
            <person name="Pangilinan J."/>
            <person name="Park H.-J."/>
            <person name="Ramirez L."/>
            <person name="Alfaro M."/>
            <person name="Sun H."/>
            <person name="Tritt A."/>
            <person name="Yoshinaga Y."/>
            <person name="Zwiers L.-H."/>
            <person name="Turgeon B."/>
            <person name="Goodwin S."/>
            <person name="Spatafora J."/>
            <person name="Crous P."/>
            <person name="Grigoriev I."/>
        </authorList>
    </citation>
    <scope>NUCLEOTIDE SEQUENCE</scope>
    <source>
        <strain evidence="2">CBS 183.55</strain>
    </source>
</reference>
<dbReference type="Proteomes" id="UP000800082">
    <property type="component" value="Unassembled WGS sequence"/>
</dbReference>
<sequence length="182" mass="19330">MFTVKVTSCCKLDLIDSQTSHVEGSYAVGLNHPAKELGATATIVSCQTAPSLAILLFPSIEQRPPTTSNTRTAGIVGVDRDHLRTVHPPRSPTSGIVLLKAPSSPRGRTSAHPRSSQPKTMRPEGTNVSTMLDYPRFNSLRSASSALAYTQPIDPVSVYPVSKPVLFAVPMSSHGPVDVSAV</sequence>
<dbReference type="RefSeq" id="XP_033449252.1">
    <property type="nucleotide sequence ID" value="XM_033589994.1"/>
</dbReference>